<accession>A0A3A9W5B0</accession>
<dbReference type="EMBL" id="RBDY01000011">
    <property type="protein sequence ID" value="RKN21539.1"/>
    <property type="molecule type" value="Genomic_DNA"/>
</dbReference>
<evidence type="ECO:0000313" key="3">
    <source>
        <dbReference type="EMBL" id="RKN08425.1"/>
    </source>
</evidence>
<sequence length="41" mass="4730">AADTLKRIHHPHPHEDFTTTPTTTRLTTHLETKTIWHTTGQ</sequence>
<feature type="region of interest" description="Disordered" evidence="1">
    <location>
        <begin position="1"/>
        <end position="25"/>
    </location>
</feature>
<dbReference type="Proteomes" id="UP000275024">
    <property type="component" value="Unassembled WGS sequence"/>
</dbReference>
<dbReference type="EMBL" id="RBDX01000028">
    <property type="protein sequence ID" value="RKN05257.1"/>
    <property type="molecule type" value="Genomic_DNA"/>
</dbReference>
<evidence type="ECO:0000313" key="6">
    <source>
        <dbReference type="Proteomes" id="UP000268652"/>
    </source>
</evidence>
<comment type="caution">
    <text evidence="3">The sequence shown here is derived from an EMBL/GenBank/DDBJ whole genome shotgun (WGS) entry which is preliminary data.</text>
</comment>
<dbReference type="Proteomes" id="UP000268652">
    <property type="component" value="Unassembled WGS sequence"/>
</dbReference>
<proteinExistence type="predicted"/>
<keyword evidence="6" id="KW-1185">Reference proteome</keyword>
<feature type="non-terminal residue" evidence="3">
    <location>
        <position position="1"/>
    </location>
</feature>
<organism evidence="3 7">
    <name type="scientific">Streptomyces radicis</name>
    <dbReference type="NCBI Taxonomy" id="1750517"/>
    <lineage>
        <taxon>Bacteria</taxon>
        <taxon>Bacillati</taxon>
        <taxon>Actinomycetota</taxon>
        <taxon>Actinomycetes</taxon>
        <taxon>Kitasatosporales</taxon>
        <taxon>Streptomycetaceae</taxon>
        <taxon>Streptomyces</taxon>
    </lineage>
</organism>
<dbReference type="EMBL" id="RBDX01000011">
    <property type="protein sequence ID" value="RKN08425.1"/>
    <property type="molecule type" value="Genomic_DNA"/>
</dbReference>
<evidence type="ECO:0000256" key="1">
    <source>
        <dbReference type="SAM" id="MobiDB-lite"/>
    </source>
</evidence>
<evidence type="ECO:0000313" key="4">
    <source>
        <dbReference type="EMBL" id="RKN16790.1"/>
    </source>
</evidence>
<protein>
    <submittedName>
        <fullName evidence="3">Aldehyde dehydrogenase</fullName>
    </submittedName>
</protein>
<name>A0A3A9W5B0_9ACTN</name>
<evidence type="ECO:0000313" key="7">
    <source>
        <dbReference type="Proteomes" id="UP000275024"/>
    </source>
</evidence>
<gene>
    <name evidence="5" type="ORF">D7318_16335</name>
    <name evidence="4" type="ORF">D7318_25555</name>
    <name evidence="3" type="ORF">D7319_16105</name>
    <name evidence="2" type="ORF">D7319_26190</name>
</gene>
<dbReference type="EMBL" id="RBDY01000026">
    <property type="protein sequence ID" value="RKN16790.1"/>
    <property type="molecule type" value="Genomic_DNA"/>
</dbReference>
<dbReference type="AlphaFoldDB" id="A0A3A9W5B0"/>
<evidence type="ECO:0000313" key="5">
    <source>
        <dbReference type="EMBL" id="RKN21539.1"/>
    </source>
</evidence>
<reference evidence="6 7" key="1">
    <citation type="submission" date="2018-09" db="EMBL/GenBank/DDBJ databases">
        <title>Streptomyces sp. nov. DS1-2, an endophytic actinomycete isolated from roots of Dendrobium scabrilingue.</title>
        <authorList>
            <person name="Kuncharoen N."/>
            <person name="Kudo T."/>
            <person name="Ohkuma M."/>
            <person name="Yuki M."/>
            <person name="Tanasupawat S."/>
        </authorList>
    </citation>
    <scope>NUCLEOTIDE SEQUENCE [LARGE SCALE GENOMIC DNA]</scope>
    <source>
        <strain evidence="3 7">AZ1-7</strain>
        <strain evidence="4 6">DS1-2</strain>
    </source>
</reference>
<evidence type="ECO:0000313" key="2">
    <source>
        <dbReference type="EMBL" id="RKN05257.1"/>
    </source>
</evidence>